<dbReference type="AlphaFoldDB" id="A0A223AQJ6"/>
<comment type="subunit">
    <text evidence="3">The glycine cleavage system is composed of four proteins: P, T, L and H.</text>
</comment>
<sequence>MADLKYSKSHEWIAEEDGLCVIGISDYAQHSLGDIVFINLPEVDDEVTIGDAFGDIESVKAVSDVLSPVTGIVAEINESLFDAPETINEDATGTWLIKVKDVTETEELLTSDEYDAFVESAEA</sequence>
<evidence type="ECO:0000313" key="7">
    <source>
        <dbReference type="Proteomes" id="UP000214689"/>
    </source>
</evidence>
<dbReference type="InterPro" id="IPR002930">
    <property type="entry name" value="GCV_H"/>
</dbReference>
<dbReference type="Pfam" id="PF01597">
    <property type="entry name" value="GCV_H"/>
    <property type="match status" value="1"/>
</dbReference>
<dbReference type="RefSeq" id="WP_094233461.1">
    <property type="nucleotide sequence ID" value="NZ_CP016199.1"/>
</dbReference>
<organism evidence="6 7">
    <name type="scientific">Mogibacterium pumilum</name>
    <dbReference type="NCBI Taxonomy" id="86332"/>
    <lineage>
        <taxon>Bacteria</taxon>
        <taxon>Bacillati</taxon>
        <taxon>Bacillota</taxon>
        <taxon>Clostridia</taxon>
        <taxon>Peptostreptococcales</taxon>
        <taxon>Anaerovoracaceae</taxon>
        <taxon>Mogibacterium</taxon>
    </lineage>
</organism>
<evidence type="ECO:0000256" key="1">
    <source>
        <dbReference type="ARBA" id="ARBA00009249"/>
    </source>
</evidence>
<protein>
    <recommendedName>
        <fullName evidence="3">Glycine cleavage system H protein</fullName>
    </recommendedName>
</protein>
<gene>
    <name evidence="3" type="primary">gcvH</name>
    <name evidence="6" type="ORF">AXF17_01300</name>
</gene>
<dbReference type="Proteomes" id="UP000214689">
    <property type="component" value="Chromosome"/>
</dbReference>
<dbReference type="NCBIfam" id="NF002270">
    <property type="entry name" value="PRK01202.1"/>
    <property type="match status" value="1"/>
</dbReference>
<comment type="similarity">
    <text evidence="1 3">Belongs to the GcvH family.</text>
</comment>
<dbReference type="PROSITE" id="PS00189">
    <property type="entry name" value="LIPOYL"/>
    <property type="match status" value="1"/>
</dbReference>
<dbReference type="NCBIfam" id="TIGR00527">
    <property type="entry name" value="gcvH"/>
    <property type="match status" value="1"/>
</dbReference>
<feature type="domain" description="Lipoyl-binding" evidence="5">
    <location>
        <begin position="19"/>
        <end position="100"/>
    </location>
</feature>
<comment type="function">
    <text evidence="3">The glycine cleavage system catalyzes the degradation of glycine. The H protein shuttles the methylamine group of glycine from the P protein to the T protein.</text>
</comment>
<dbReference type="InterPro" id="IPR033753">
    <property type="entry name" value="GCV_H/Fam206"/>
</dbReference>
<dbReference type="InterPro" id="IPR000089">
    <property type="entry name" value="Biotin_lipoyl"/>
</dbReference>
<evidence type="ECO:0000256" key="2">
    <source>
        <dbReference type="ARBA" id="ARBA00022823"/>
    </source>
</evidence>
<dbReference type="EMBL" id="CP016199">
    <property type="protein sequence ID" value="ASS37241.1"/>
    <property type="molecule type" value="Genomic_DNA"/>
</dbReference>
<dbReference type="GO" id="GO:0019464">
    <property type="term" value="P:glycine decarboxylation via glycine cleavage system"/>
    <property type="evidence" value="ECO:0007669"/>
    <property type="project" value="UniProtKB-UniRule"/>
</dbReference>
<dbReference type="HAMAP" id="MF_00272">
    <property type="entry name" value="GcvH"/>
    <property type="match status" value="1"/>
</dbReference>
<keyword evidence="7" id="KW-1185">Reference proteome</keyword>
<dbReference type="GO" id="GO:0009249">
    <property type="term" value="P:protein lipoylation"/>
    <property type="evidence" value="ECO:0007669"/>
    <property type="project" value="TreeGrafter"/>
</dbReference>
<evidence type="ECO:0000259" key="5">
    <source>
        <dbReference type="PROSITE" id="PS50968"/>
    </source>
</evidence>
<feature type="modified residue" description="N6-lipoyllysine" evidence="3 4">
    <location>
        <position position="60"/>
    </location>
</feature>
<dbReference type="OrthoDB" id="9796712at2"/>
<evidence type="ECO:0000256" key="4">
    <source>
        <dbReference type="PIRSR" id="PIRSR617453-50"/>
    </source>
</evidence>
<dbReference type="CDD" id="cd06848">
    <property type="entry name" value="GCS_H"/>
    <property type="match status" value="1"/>
</dbReference>
<proteinExistence type="inferred from homology"/>
<dbReference type="PANTHER" id="PTHR11715:SF3">
    <property type="entry name" value="GLYCINE CLEAVAGE SYSTEM H PROTEIN-RELATED"/>
    <property type="match status" value="1"/>
</dbReference>
<dbReference type="InterPro" id="IPR017453">
    <property type="entry name" value="GCV_H_sub"/>
</dbReference>
<dbReference type="Gene3D" id="2.40.50.100">
    <property type="match status" value="1"/>
</dbReference>
<accession>A0A223AQJ6</accession>
<name>A0A223AQJ6_9FIRM</name>
<keyword evidence="2 3" id="KW-0450">Lipoyl</keyword>
<reference evidence="7" key="1">
    <citation type="submission" date="2016-05" db="EMBL/GenBank/DDBJ databases">
        <authorList>
            <person name="Holder M.E."/>
            <person name="Ajami N.J."/>
            <person name="Petrosino J.F."/>
        </authorList>
    </citation>
    <scope>NUCLEOTIDE SEQUENCE [LARGE SCALE GENOMIC DNA]</scope>
    <source>
        <strain evidence="7">ATCC 700696</strain>
    </source>
</reference>
<dbReference type="InterPro" id="IPR003016">
    <property type="entry name" value="2-oxoA_DH_lipoyl-BS"/>
</dbReference>
<comment type="cofactor">
    <cofactor evidence="3">
        <name>(R)-lipoate</name>
        <dbReference type="ChEBI" id="CHEBI:83088"/>
    </cofactor>
    <text evidence="3">Binds 1 lipoyl cofactor covalently.</text>
</comment>
<evidence type="ECO:0000313" key="6">
    <source>
        <dbReference type="EMBL" id="ASS37241.1"/>
    </source>
</evidence>
<dbReference type="SUPFAM" id="SSF51230">
    <property type="entry name" value="Single hybrid motif"/>
    <property type="match status" value="1"/>
</dbReference>
<dbReference type="GO" id="GO:0005960">
    <property type="term" value="C:glycine cleavage complex"/>
    <property type="evidence" value="ECO:0007669"/>
    <property type="project" value="InterPro"/>
</dbReference>
<dbReference type="GO" id="GO:0005829">
    <property type="term" value="C:cytosol"/>
    <property type="evidence" value="ECO:0007669"/>
    <property type="project" value="TreeGrafter"/>
</dbReference>
<dbReference type="InterPro" id="IPR011053">
    <property type="entry name" value="Single_hybrid_motif"/>
</dbReference>
<dbReference type="PROSITE" id="PS50968">
    <property type="entry name" value="BIOTINYL_LIPOYL"/>
    <property type="match status" value="1"/>
</dbReference>
<evidence type="ECO:0000256" key="3">
    <source>
        <dbReference type="HAMAP-Rule" id="MF_00272"/>
    </source>
</evidence>
<dbReference type="PANTHER" id="PTHR11715">
    <property type="entry name" value="GLYCINE CLEAVAGE SYSTEM H PROTEIN"/>
    <property type="match status" value="1"/>
</dbReference>